<comment type="caution">
    <text evidence="1">The sequence shown here is derived from an EMBL/GenBank/DDBJ whole genome shotgun (WGS) entry which is preliminary data.</text>
</comment>
<proteinExistence type="predicted"/>
<dbReference type="RefSeq" id="WP_067389350.1">
    <property type="nucleotide sequence ID" value="NZ_JXKH01000002.1"/>
</dbReference>
<dbReference type="Proteomes" id="UP000181884">
    <property type="component" value="Unassembled WGS sequence"/>
</dbReference>
<name>A0A1L8RHE0_9ENTE</name>
<organism evidence="1 2">
    <name type="scientific">Enterococcus canis</name>
    <dbReference type="NCBI Taxonomy" id="214095"/>
    <lineage>
        <taxon>Bacteria</taxon>
        <taxon>Bacillati</taxon>
        <taxon>Bacillota</taxon>
        <taxon>Bacilli</taxon>
        <taxon>Lactobacillales</taxon>
        <taxon>Enterococcaceae</taxon>
        <taxon>Enterococcus</taxon>
    </lineage>
</organism>
<reference evidence="1 2" key="1">
    <citation type="submission" date="2014-12" db="EMBL/GenBank/DDBJ databases">
        <title>Draft genome sequences of 29 type strains of Enterococci.</title>
        <authorList>
            <person name="Zhong Z."/>
            <person name="Sun Z."/>
            <person name="Liu W."/>
            <person name="Zhang W."/>
            <person name="Zhang H."/>
        </authorList>
    </citation>
    <scope>NUCLEOTIDE SEQUENCE [LARGE SCALE GENOMIC DNA]</scope>
    <source>
        <strain evidence="1 2">DSM 17029</strain>
    </source>
</reference>
<gene>
    <name evidence="1" type="ORF">RU97_GL000739</name>
</gene>
<evidence type="ECO:0008006" key="3">
    <source>
        <dbReference type="Google" id="ProtNLM"/>
    </source>
</evidence>
<dbReference type="EMBL" id="JXKH01000002">
    <property type="protein sequence ID" value="OJG19168.1"/>
    <property type="molecule type" value="Genomic_DNA"/>
</dbReference>
<protein>
    <recommendedName>
        <fullName evidence="3">DUF4209 domain-containing protein</fullName>
    </recommendedName>
</protein>
<evidence type="ECO:0000313" key="1">
    <source>
        <dbReference type="EMBL" id="OJG19168.1"/>
    </source>
</evidence>
<sequence>MKDEKCKYLRGGEMRKLKYPYFLNMERLIELADSINLETDYNLIDILEFHNILKFFINKNYPQELSEQQVKDAKAKICQIVPPFFKNETKEDIINDFKYILDPKNIESLEEIDKKIKGGSLNHDSEKNYILQYREDYLECFEKYNLAERLDEDSLGEVFQDIELPIHILLETNYFIKNYPQLMEKLFLKNPNNIELLLNNYTSDFTGNKRKYYIPENITKGEMYQLCLDYIDNDFSNGNYPKLIEQGIQGIKELNIDGKLKLKAKKKNEEIEKKLFYSEDGTFINSGFSQKIVVHTQKKDYDNEISKVKSLIETDWLIENNEPETLLNYLMHLEGFFTSNWISNLCSFPNYEASVLERFLGVKSQKHYETSYSFSIKNSLLLLSFQAFENFLKKELNTRIEDLINYFFTKYSEENFQVNWLSLDFTKQDEKINIQTKNLFTVEEHIRKQWNLLVEEKEVDKDLFMLENTPRINALKSFLDKKYIYANQHNSDIQTILNLLFSDQSGITYINESLSEENFVMLMLKNRINKSDIINFHHQDIDLLIDKDVISIDENGFLSVTTKQLARVAILSNIYKFGVIHYYHALDNSMILKIQQSEINEMITEDILTFENTLLSKPEADFFNYILNNSEYDNALGLRNEYLHGSVVDDNYRDYLYSLIILVVYVIKINDELTLNEEIQETNDEHTVNKDYRKKKKFKEFQEKNVEKSL</sequence>
<evidence type="ECO:0000313" key="2">
    <source>
        <dbReference type="Proteomes" id="UP000181884"/>
    </source>
</evidence>
<keyword evidence="2" id="KW-1185">Reference proteome</keyword>
<accession>A0A1L8RHE0</accession>
<dbReference type="AlphaFoldDB" id="A0A1L8RHE0"/>